<dbReference type="EMBL" id="CP042434">
    <property type="protein sequence ID" value="QEC72364.1"/>
    <property type="molecule type" value="Genomic_DNA"/>
</dbReference>
<dbReference type="Gene3D" id="2.120.10.30">
    <property type="entry name" value="TolB, C-terminal domain"/>
    <property type="match status" value="1"/>
</dbReference>
<organism evidence="1 2">
    <name type="scientific">Arachidicoccus ginsenosidivorans</name>
    <dbReference type="NCBI Taxonomy" id="496057"/>
    <lineage>
        <taxon>Bacteria</taxon>
        <taxon>Pseudomonadati</taxon>
        <taxon>Bacteroidota</taxon>
        <taxon>Chitinophagia</taxon>
        <taxon>Chitinophagales</taxon>
        <taxon>Chitinophagaceae</taxon>
        <taxon>Arachidicoccus</taxon>
    </lineage>
</organism>
<dbReference type="Pfam" id="PF17170">
    <property type="entry name" value="DUF5128"/>
    <property type="match status" value="1"/>
</dbReference>
<reference evidence="1 2" key="1">
    <citation type="journal article" date="2017" name="Int. J. Syst. Evol. Microbiol.">
        <title>Arachidicoccus ginsenosidivorans sp. nov., with ginsenoside-converting activity isolated from ginseng cultivating soil.</title>
        <authorList>
            <person name="Siddiqi M.Z."/>
            <person name="Aslam Z."/>
            <person name="Im W.T."/>
        </authorList>
    </citation>
    <scope>NUCLEOTIDE SEQUENCE [LARGE SCALE GENOMIC DNA]</scope>
    <source>
        <strain evidence="1 2">Gsoil 809</strain>
    </source>
</reference>
<accession>A0A5B8VL97</accession>
<dbReference type="Proteomes" id="UP000321291">
    <property type="component" value="Chromosome"/>
</dbReference>
<proteinExistence type="predicted"/>
<gene>
    <name evidence="1" type="ORF">FSB73_12465</name>
</gene>
<protein>
    <submittedName>
        <fullName evidence="1">6-bladed beta-propeller</fullName>
    </submittedName>
</protein>
<evidence type="ECO:0000313" key="2">
    <source>
        <dbReference type="Proteomes" id="UP000321291"/>
    </source>
</evidence>
<dbReference type="RefSeq" id="WP_146782602.1">
    <property type="nucleotide sequence ID" value="NZ_CP042434.1"/>
</dbReference>
<name>A0A5B8VL97_9BACT</name>
<sequence>MKERNYLYPKLIFILLILQFETTFTSYAQKSQTIRIAPEAARGGQVSDIFDSVSFIPLESTKESEFGEINQLIVTDKYYIILDNRTTNCILIFNKDGKFQTKISDWKGHAPNFLSNKPYISDGKWINYISYDNQNHVIEVKLYQNKDSTTYEFDLNGKLIKKIKKTWGESDQWLNLKNNDRIHLHSISKTYFKDKTIDAFNQIDIINHDSTINSFWPIDTAYPLIYNYSGQNYMANYGLTFYKDTVALLSFPGSYDVYEVTPNAIEKRYKFIFPENLYLQDSLRSIKAFSKYKIYKHPHIFSTKTIQVGYLLFIRAFDVRENDTYIYNLLNGSITNFSKIEPDKTSYFLKICDASEGGVNYSNKGFYLSDGKSIYTAYPGKYLSQQFGEEIAKSIKTIPR</sequence>
<dbReference type="InterPro" id="IPR011042">
    <property type="entry name" value="6-blade_b-propeller_TolB-like"/>
</dbReference>
<keyword evidence="2" id="KW-1185">Reference proteome</keyword>
<dbReference type="OrthoDB" id="1098767at2"/>
<dbReference type="AlphaFoldDB" id="A0A5B8VL97"/>
<dbReference type="KEGG" id="agi:FSB73_12465"/>
<evidence type="ECO:0000313" key="1">
    <source>
        <dbReference type="EMBL" id="QEC72364.1"/>
    </source>
</evidence>